<dbReference type="AlphaFoldDB" id="A0A5J4VAB9"/>
<dbReference type="GO" id="GO:0045490">
    <property type="term" value="P:pectin catabolic process"/>
    <property type="evidence" value="ECO:0007669"/>
    <property type="project" value="UniProtKB-UniPathway"/>
</dbReference>
<reference evidence="1 2" key="1">
    <citation type="submission" date="2019-03" db="EMBL/GenBank/DDBJ databases">
        <title>Single cell metagenomics reveals metabolic interactions within the superorganism composed of flagellate Streblomastix strix and complex community of Bacteroidetes bacteria on its surface.</title>
        <authorList>
            <person name="Treitli S.C."/>
            <person name="Kolisko M."/>
            <person name="Husnik F."/>
            <person name="Keeling P."/>
            <person name="Hampl V."/>
        </authorList>
    </citation>
    <scope>NUCLEOTIDE SEQUENCE [LARGE SCALE GENOMIC DNA]</scope>
    <source>
        <strain evidence="1">ST1C</strain>
    </source>
</reference>
<sequence>MTKFMTLAMVNHPDFFAMLFVFLLFIVNNRCEFREIYVELYGDDQYPGTIFAPLRTVNKAIEIAESHQHDYLVNVGDGIFAEEKTTKITHGNISLVGQGIDKTIITNKYIGQFLNVSQGPVASLFIHQLTLELQPQWVDIDRFLSFETITGNFEMVECQMNQTILIDSIPAQAFHIEAEHILISHCQFNNLWTNVSGLFLSPLVSAIIEHSYFRRCFTQQFAPIRINCNTTKARFIVSDCIFCGCVGKMGGAFYISRYFWNMTFINNLFLHNKATYTYSTAGNDIYLFQNPSQEIIFDFHNRIRHCFSNSDRKKIGFSWEPISIDYDFLLPSINNQDLTDLQEKAKVMEEEEEQGN</sequence>
<dbReference type="UniPathway" id="UPA00545">
    <property type="reaction ID" value="UER00823"/>
</dbReference>
<dbReference type="SUPFAM" id="SSF51126">
    <property type="entry name" value="Pectin lyase-like"/>
    <property type="match status" value="1"/>
</dbReference>
<dbReference type="InterPro" id="IPR011050">
    <property type="entry name" value="Pectin_lyase_fold/virulence"/>
</dbReference>
<organism evidence="1 2">
    <name type="scientific">Streblomastix strix</name>
    <dbReference type="NCBI Taxonomy" id="222440"/>
    <lineage>
        <taxon>Eukaryota</taxon>
        <taxon>Metamonada</taxon>
        <taxon>Preaxostyla</taxon>
        <taxon>Oxymonadida</taxon>
        <taxon>Streblomastigidae</taxon>
        <taxon>Streblomastix</taxon>
    </lineage>
</organism>
<dbReference type="Gene3D" id="2.160.20.10">
    <property type="entry name" value="Single-stranded right-handed beta-helix, Pectin lyase-like"/>
    <property type="match status" value="1"/>
</dbReference>
<dbReference type="InterPro" id="IPR012334">
    <property type="entry name" value="Pectin_lyas_fold"/>
</dbReference>
<dbReference type="EMBL" id="SNRW01008490">
    <property type="protein sequence ID" value="KAA6379443.1"/>
    <property type="molecule type" value="Genomic_DNA"/>
</dbReference>
<name>A0A5J4VAB9_9EUKA</name>
<dbReference type="Proteomes" id="UP000324800">
    <property type="component" value="Unassembled WGS sequence"/>
</dbReference>
<evidence type="ECO:0000313" key="1">
    <source>
        <dbReference type="EMBL" id="KAA6379443.1"/>
    </source>
</evidence>
<evidence type="ECO:0000313" key="2">
    <source>
        <dbReference type="Proteomes" id="UP000324800"/>
    </source>
</evidence>
<protein>
    <submittedName>
        <fullName evidence="1">Uncharacterized protein</fullName>
    </submittedName>
</protein>
<comment type="caution">
    <text evidence="1">The sequence shown here is derived from an EMBL/GenBank/DDBJ whole genome shotgun (WGS) entry which is preliminary data.</text>
</comment>
<proteinExistence type="predicted"/>
<accession>A0A5J4VAB9</accession>
<gene>
    <name evidence="1" type="ORF">EZS28_025029</name>
</gene>